<evidence type="ECO:0008006" key="5">
    <source>
        <dbReference type="Google" id="ProtNLM"/>
    </source>
</evidence>
<dbReference type="PANTHER" id="PTHR15462:SF19">
    <property type="entry name" value="PEPTIDASE S1 DOMAIN-CONTAINING PROTEIN"/>
    <property type="match status" value="1"/>
</dbReference>
<dbReference type="RefSeq" id="WP_259623464.1">
    <property type="nucleotide sequence ID" value="NZ_JANYMP010000005.1"/>
</dbReference>
<reference evidence="3" key="1">
    <citation type="submission" date="2022-08" db="EMBL/GenBank/DDBJ databases">
        <authorList>
            <person name="Tistechok S."/>
            <person name="Samborskyy M."/>
            <person name="Roman I."/>
        </authorList>
    </citation>
    <scope>NUCLEOTIDE SEQUENCE</scope>
    <source>
        <strain evidence="3">DSM 103496</strain>
    </source>
</reference>
<keyword evidence="4" id="KW-1185">Reference proteome</keyword>
<sequence>MRSRRSVLGVFSGLALIASMLVTIPASAEPSTKTDSIVGSSALVWDEGAGAQRKVSAEDAERIVTEYWTPARLASAIPAVAPAGKGNAEKPTSVADAVTAAGPSAPSDGVSTQDAWFSYTNGKIFFVDPRDSRRYACSGSALNSGSKRLVVTAGHCAVVGGGNGQVMLNWIFIPGYDHGSEPRGRFSAYWFHYSTGWSVRNDWQRDFAFVVANTNGSGQRVVDAAGGHGFRVNGGYSRFVHIAGYPGNRDGGEVQWYCWGTTDRWPSANAYRLGCDFGGGASGGPWLEEYQSNGLGYVISATQGLLDGNNSGPYYDSHVLDVYNAAKDHQP</sequence>
<organism evidence="3 4">
    <name type="scientific">Umezawaea endophytica</name>
    <dbReference type="NCBI Taxonomy" id="1654476"/>
    <lineage>
        <taxon>Bacteria</taxon>
        <taxon>Bacillati</taxon>
        <taxon>Actinomycetota</taxon>
        <taxon>Actinomycetes</taxon>
        <taxon>Pseudonocardiales</taxon>
        <taxon>Pseudonocardiaceae</taxon>
        <taxon>Umezawaea</taxon>
    </lineage>
</organism>
<protein>
    <recommendedName>
        <fullName evidence="5">V8-like Glu-specific endopeptidase</fullName>
    </recommendedName>
</protein>
<dbReference type="InterPro" id="IPR043504">
    <property type="entry name" value="Peptidase_S1_PA_chymotrypsin"/>
</dbReference>
<dbReference type="EMBL" id="JANYMP010000005">
    <property type="protein sequence ID" value="MCS7477963.1"/>
    <property type="molecule type" value="Genomic_DNA"/>
</dbReference>
<dbReference type="Proteomes" id="UP001141259">
    <property type="component" value="Unassembled WGS sequence"/>
</dbReference>
<evidence type="ECO:0000256" key="2">
    <source>
        <dbReference type="SAM" id="SignalP"/>
    </source>
</evidence>
<evidence type="ECO:0000313" key="4">
    <source>
        <dbReference type="Proteomes" id="UP001141259"/>
    </source>
</evidence>
<evidence type="ECO:0000313" key="3">
    <source>
        <dbReference type="EMBL" id="MCS7477963.1"/>
    </source>
</evidence>
<dbReference type="AlphaFoldDB" id="A0A9X2VJU4"/>
<dbReference type="SUPFAM" id="SSF50494">
    <property type="entry name" value="Trypsin-like serine proteases"/>
    <property type="match status" value="1"/>
</dbReference>
<accession>A0A9X2VJU4</accession>
<dbReference type="InterPro" id="IPR009003">
    <property type="entry name" value="Peptidase_S1_PA"/>
</dbReference>
<dbReference type="InterPro" id="IPR050966">
    <property type="entry name" value="Glutamyl_endopeptidase"/>
</dbReference>
<comment type="caution">
    <text evidence="3">The sequence shown here is derived from an EMBL/GenBank/DDBJ whole genome shotgun (WGS) entry which is preliminary data.</text>
</comment>
<feature type="chain" id="PRO_5040923926" description="V8-like Glu-specific endopeptidase" evidence="2">
    <location>
        <begin position="29"/>
        <end position="331"/>
    </location>
</feature>
<keyword evidence="1 2" id="KW-0732">Signal</keyword>
<name>A0A9X2VJU4_9PSEU</name>
<dbReference type="PANTHER" id="PTHR15462">
    <property type="entry name" value="SERINE PROTEASE"/>
    <property type="match status" value="1"/>
</dbReference>
<gene>
    <name evidence="3" type="ORF">NZH93_13955</name>
</gene>
<evidence type="ECO:0000256" key="1">
    <source>
        <dbReference type="ARBA" id="ARBA00022729"/>
    </source>
</evidence>
<proteinExistence type="predicted"/>
<feature type="signal peptide" evidence="2">
    <location>
        <begin position="1"/>
        <end position="28"/>
    </location>
</feature>
<dbReference type="Gene3D" id="2.40.10.10">
    <property type="entry name" value="Trypsin-like serine proteases"/>
    <property type="match status" value="2"/>
</dbReference>